<dbReference type="Pfam" id="PF00990">
    <property type="entry name" value="GGDEF"/>
    <property type="match status" value="1"/>
</dbReference>
<dbReference type="PANTHER" id="PTHR45138">
    <property type="entry name" value="REGULATORY COMPONENTS OF SENSORY TRANSDUCTION SYSTEM"/>
    <property type="match status" value="1"/>
</dbReference>
<dbReference type="RefSeq" id="WP_052125748.1">
    <property type="nucleotide sequence ID" value="NZ_CP041153.1"/>
</dbReference>
<dbReference type="SMART" id="SM00448">
    <property type="entry name" value="REC"/>
    <property type="match status" value="1"/>
</dbReference>
<dbReference type="EC" id="2.7.7.65" evidence="1"/>
<evidence type="ECO:0000259" key="5">
    <source>
        <dbReference type="PROSITE" id="PS50887"/>
    </source>
</evidence>
<dbReference type="InterPro" id="IPR001789">
    <property type="entry name" value="Sig_transdc_resp-reg_receiver"/>
</dbReference>
<sequence length="312" mass="34868">MMNQEQPFNDSEDSSAKILIVDDKPSNIQIVNHIIKNQYQVLMATSGRRAIEICLEMLPDLVLMDVIMPEQDGLATCKLMKQHPNLTNIPVIFITGLQGQNDENACWEAGGVDFIAKPFNANTLKNRIKAHLMLKRQSDLLRRLAFLDGLTGVKNRHFFDQYIETQLILAQRQSTAICVLMVDIDYFKQYNDNFGHQMGDEALCSVAQALGESCRRPADLVARYGGEEFVIVLPDTQRAGVENVIARIQKAIAKLAINHAASASGFLTVSIGGMIWLNDYQSKETLLGEADKLLYRAKSLGRNQACIEIKEP</sequence>
<dbReference type="CDD" id="cd01949">
    <property type="entry name" value="GGDEF"/>
    <property type="match status" value="1"/>
</dbReference>
<feature type="domain" description="Response regulatory" evidence="4">
    <location>
        <begin position="17"/>
        <end position="132"/>
    </location>
</feature>
<name>A0ABX5WMU7_9GAMM</name>
<keyword evidence="3" id="KW-0597">Phosphoprotein</keyword>
<dbReference type="NCBIfam" id="TIGR00254">
    <property type="entry name" value="GGDEF"/>
    <property type="match status" value="1"/>
</dbReference>
<dbReference type="InterPro" id="IPR011006">
    <property type="entry name" value="CheY-like_superfamily"/>
</dbReference>
<gene>
    <name evidence="6" type="ORF">FGA12_12160</name>
</gene>
<evidence type="ECO:0000313" key="6">
    <source>
        <dbReference type="EMBL" id="QDF75840.1"/>
    </source>
</evidence>
<evidence type="ECO:0000256" key="3">
    <source>
        <dbReference type="PROSITE-ProRule" id="PRU00169"/>
    </source>
</evidence>
<accession>A0ABX5WMU7</accession>
<proteinExistence type="predicted"/>
<dbReference type="InterPro" id="IPR029787">
    <property type="entry name" value="Nucleotide_cyclase"/>
</dbReference>
<dbReference type="PANTHER" id="PTHR45138:SF9">
    <property type="entry name" value="DIGUANYLATE CYCLASE DGCM-RELATED"/>
    <property type="match status" value="1"/>
</dbReference>
<protein>
    <recommendedName>
        <fullName evidence="1">diguanylate cyclase</fullName>
        <ecNumber evidence="1">2.7.7.65</ecNumber>
    </recommendedName>
</protein>
<dbReference type="PROSITE" id="PS50887">
    <property type="entry name" value="GGDEF"/>
    <property type="match status" value="1"/>
</dbReference>
<evidence type="ECO:0000256" key="2">
    <source>
        <dbReference type="ARBA" id="ARBA00034247"/>
    </source>
</evidence>
<organism evidence="6 7">
    <name type="scientific">Shewanella marisflavi</name>
    <dbReference type="NCBI Taxonomy" id="260364"/>
    <lineage>
        <taxon>Bacteria</taxon>
        <taxon>Pseudomonadati</taxon>
        <taxon>Pseudomonadota</taxon>
        <taxon>Gammaproteobacteria</taxon>
        <taxon>Alteromonadales</taxon>
        <taxon>Shewanellaceae</taxon>
        <taxon>Shewanella</taxon>
    </lineage>
</organism>
<keyword evidence="7" id="KW-1185">Reference proteome</keyword>
<dbReference type="Gene3D" id="3.40.50.2300">
    <property type="match status" value="1"/>
</dbReference>
<feature type="modified residue" description="4-aspartylphosphate" evidence="3">
    <location>
        <position position="65"/>
    </location>
</feature>
<dbReference type="Proteomes" id="UP000318758">
    <property type="component" value="Chromosome"/>
</dbReference>
<dbReference type="PROSITE" id="PS50110">
    <property type="entry name" value="RESPONSE_REGULATORY"/>
    <property type="match status" value="1"/>
</dbReference>
<dbReference type="SUPFAM" id="SSF52172">
    <property type="entry name" value="CheY-like"/>
    <property type="match status" value="1"/>
</dbReference>
<dbReference type="Pfam" id="PF00072">
    <property type="entry name" value="Response_reg"/>
    <property type="match status" value="1"/>
</dbReference>
<evidence type="ECO:0000313" key="7">
    <source>
        <dbReference type="Proteomes" id="UP000318758"/>
    </source>
</evidence>
<dbReference type="InterPro" id="IPR043128">
    <property type="entry name" value="Rev_trsase/Diguanyl_cyclase"/>
</dbReference>
<evidence type="ECO:0000256" key="1">
    <source>
        <dbReference type="ARBA" id="ARBA00012528"/>
    </source>
</evidence>
<comment type="catalytic activity">
    <reaction evidence="2">
        <text>2 GTP = 3',3'-c-di-GMP + 2 diphosphate</text>
        <dbReference type="Rhea" id="RHEA:24898"/>
        <dbReference type="ChEBI" id="CHEBI:33019"/>
        <dbReference type="ChEBI" id="CHEBI:37565"/>
        <dbReference type="ChEBI" id="CHEBI:58805"/>
        <dbReference type="EC" id="2.7.7.65"/>
    </reaction>
</comment>
<dbReference type="SMART" id="SM00267">
    <property type="entry name" value="GGDEF"/>
    <property type="match status" value="1"/>
</dbReference>
<feature type="domain" description="GGDEF" evidence="5">
    <location>
        <begin position="175"/>
        <end position="310"/>
    </location>
</feature>
<dbReference type="EMBL" id="CP041153">
    <property type="protein sequence ID" value="QDF75840.1"/>
    <property type="molecule type" value="Genomic_DNA"/>
</dbReference>
<dbReference type="Gene3D" id="3.30.70.270">
    <property type="match status" value="1"/>
</dbReference>
<reference evidence="6 7" key="1">
    <citation type="submission" date="2019-06" db="EMBL/GenBank/DDBJ databases">
        <title>Complete genome of Shewanella marisflavi ECSMB14101, a mussel settlement-inducing bacterium isolated from East China Sea.</title>
        <authorList>
            <person name="Yang J."/>
            <person name="Liang X."/>
            <person name="Chang R."/>
            <person name="Peng L."/>
        </authorList>
    </citation>
    <scope>NUCLEOTIDE SEQUENCE [LARGE SCALE GENOMIC DNA]</scope>
    <source>
        <strain evidence="6 7">ECSMB14101</strain>
    </source>
</reference>
<dbReference type="InterPro" id="IPR000160">
    <property type="entry name" value="GGDEF_dom"/>
</dbReference>
<dbReference type="SUPFAM" id="SSF55073">
    <property type="entry name" value="Nucleotide cyclase"/>
    <property type="match status" value="1"/>
</dbReference>
<dbReference type="InterPro" id="IPR050469">
    <property type="entry name" value="Diguanylate_Cyclase"/>
</dbReference>
<evidence type="ECO:0000259" key="4">
    <source>
        <dbReference type="PROSITE" id="PS50110"/>
    </source>
</evidence>